<sequence length="107" mass="11452">MARQRKGDVGLEPWYSGTMRALGSEGSPSARVQILSTCAGSSSFSSAFSSSSSSSSSSFFLGLNPYWVRSNKFVVQCVGLSAESHYSLLPSPLMSVLYLNWARVVGN</sequence>
<reference evidence="1 2" key="1">
    <citation type="submission" date="2019-05" db="EMBL/GenBank/DDBJ databases">
        <title>Another draft genome of Portunus trituberculatus and its Hox gene families provides insights of decapod evolution.</title>
        <authorList>
            <person name="Jeong J.-H."/>
            <person name="Song I."/>
            <person name="Kim S."/>
            <person name="Choi T."/>
            <person name="Kim D."/>
            <person name="Ryu S."/>
            <person name="Kim W."/>
        </authorList>
    </citation>
    <scope>NUCLEOTIDE SEQUENCE [LARGE SCALE GENOMIC DNA]</scope>
    <source>
        <tissue evidence="1">Muscle</tissue>
    </source>
</reference>
<evidence type="ECO:0000313" key="2">
    <source>
        <dbReference type="Proteomes" id="UP000324222"/>
    </source>
</evidence>
<evidence type="ECO:0000313" key="1">
    <source>
        <dbReference type="EMBL" id="MPC45679.1"/>
    </source>
</evidence>
<proteinExistence type="predicted"/>
<keyword evidence="2" id="KW-1185">Reference proteome</keyword>
<organism evidence="1 2">
    <name type="scientific">Portunus trituberculatus</name>
    <name type="common">Swimming crab</name>
    <name type="synonym">Neptunus trituberculatus</name>
    <dbReference type="NCBI Taxonomy" id="210409"/>
    <lineage>
        <taxon>Eukaryota</taxon>
        <taxon>Metazoa</taxon>
        <taxon>Ecdysozoa</taxon>
        <taxon>Arthropoda</taxon>
        <taxon>Crustacea</taxon>
        <taxon>Multicrustacea</taxon>
        <taxon>Malacostraca</taxon>
        <taxon>Eumalacostraca</taxon>
        <taxon>Eucarida</taxon>
        <taxon>Decapoda</taxon>
        <taxon>Pleocyemata</taxon>
        <taxon>Brachyura</taxon>
        <taxon>Eubrachyura</taxon>
        <taxon>Portunoidea</taxon>
        <taxon>Portunidae</taxon>
        <taxon>Portuninae</taxon>
        <taxon>Portunus</taxon>
    </lineage>
</organism>
<dbReference type="AlphaFoldDB" id="A0A5B7FKM3"/>
<protein>
    <submittedName>
        <fullName evidence="1">Uncharacterized protein</fullName>
    </submittedName>
</protein>
<dbReference type="Proteomes" id="UP000324222">
    <property type="component" value="Unassembled WGS sequence"/>
</dbReference>
<accession>A0A5B7FKM3</accession>
<name>A0A5B7FKM3_PORTR</name>
<comment type="caution">
    <text evidence="1">The sequence shown here is derived from an EMBL/GenBank/DDBJ whole genome shotgun (WGS) entry which is preliminary data.</text>
</comment>
<gene>
    <name evidence="1" type="ORF">E2C01_039385</name>
</gene>
<dbReference type="EMBL" id="VSRR010006842">
    <property type="protein sequence ID" value="MPC45679.1"/>
    <property type="molecule type" value="Genomic_DNA"/>
</dbReference>